<accession>A0ABY2ZBC3</accession>
<dbReference type="EMBL" id="VHIZ01000032">
    <property type="protein sequence ID" value="TPV29755.1"/>
    <property type="molecule type" value="Genomic_DNA"/>
</dbReference>
<dbReference type="PANTHER" id="PTHR37461:SF1">
    <property type="entry name" value="ANTI-SIGMA-K FACTOR RSKA"/>
    <property type="match status" value="1"/>
</dbReference>
<keyword evidence="1" id="KW-0472">Membrane</keyword>
<dbReference type="InterPro" id="IPR018764">
    <property type="entry name" value="RskA_C"/>
</dbReference>
<evidence type="ECO:0000313" key="4">
    <source>
        <dbReference type="Proteomes" id="UP000316142"/>
    </source>
</evidence>
<sequence length="228" mass="24798">MNGPEHDDLMAAEYVLGLSDPETRLRLDKRLTEDDAFAAEVLHWQKAFSGIDLITPEATPRAAVWRQIERDINRHAANTKLPLRHPGFWLGWGLAAALSGLLLFTYLDKPEISEAQQPIAVLSGTQPDAQFVVTLDRAASHLQLSALNITLPQNKNLQLWLIRGSAPPRSLGLITHPDHNVFPLPPGTLDHQTVLAISLEPVGGSTLSGPSGPVIFQGKVTRRSSPGA</sequence>
<organism evidence="3 4">
    <name type="scientific">Pantoea anthophila</name>
    <dbReference type="NCBI Taxonomy" id="470931"/>
    <lineage>
        <taxon>Bacteria</taxon>
        <taxon>Pseudomonadati</taxon>
        <taxon>Pseudomonadota</taxon>
        <taxon>Gammaproteobacteria</taxon>
        <taxon>Enterobacterales</taxon>
        <taxon>Erwiniaceae</taxon>
        <taxon>Pantoea</taxon>
    </lineage>
</organism>
<reference evidence="3 4" key="1">
    <citation type="submission" date="2019-06" db="EMBL/GenBank/DDBJ databases">
        <title>Taxogenomics and systematics of the genus Pantoea.</title>
        <authorList>
            <person name="Tambong J.T."/>
        </authorList>
    </citation>
    <scope>NUCLEOTIDE SEQUENCE [LARGE SCALE GENOMIC DNA]</scope>
    <source>
        <strain evidence="3 4">LMG 2558</strain>
    </source>
</reference>
<keyword evidence="1" id="KW-1133">Transmembrane helix</keyword>
<evidence type="ECO:0000313" key="3">
    <source>
        <dbReference type="EMBL" id="TPV29755.1"/>
    </source>
</evidence>
<evidence type="ECO:0000259" key="2">
    <source>
        <dbReference type="Pfam" id="PF10099"/>
    </source>
</evidence>
<dbReference type="PANTHER" id="PTHR37461">
    <property type="entry name" value="ANTI-SIGMA-K FACTOR RSKA"/>
    <property type="match status" value="1"/>
</dbReference>
<dbReference type="Proteomes" id="UP000316142">
    <property type="component" value="Unassembled WGS sequence"/>
</dbReference>
<dbReference type="InterPro" id="IPR051474">
    <property type="entry name" value="Anti-sigma-K/W_factor"/>
</dbReference>
<protein>
    <submittedName>
        <fullName evidence="3">Anti-sigma factor</fullName>
    </submittedName>
</protein>
<dbReference type="Pfam" id="PF10099">
    <property type="entry name" value="RskA_C"/>
    <property type="match status" value="1"/>
</dbReference>
<name>A0ABY2ZBC3_9GAMM</name>
<feature type="domain" description="Anti-sigma K factor RskA C-terminal" evidence="2">
    <location>
        <begin position="110"/>
        <end position="214"/>
    </location>
</feature>
<comment type="caution">
    <text evidence="3">The sequence shown here is derived from an EMBL/GenBank/DDBJ whole genome shotgun (WGS) entry which is preliminary data.</text>
</comment>
<keyword evidence="1" id="KW-0812">Transmembrane</keyword>
<keyword evidence="4" id="KW-1185">Reference proteome</keyword>
<proteinExistence type="predicted"/>
<feature type="transmembrane region" description="Helical" evidence="1">
    <location>
        <begin position="88"/>
        <end position="107"/>
    </location>
</feature>
<gene>
    <name evidence="3" type="ORF">FJW00_06015</name>
</gene>
<dbReference type="RefSeq" id="WP_140923274.1">
    <property type="nucleotide sequence ID" value="NZ_CP122311.1"/>
</dbReference>
<evidence type="ECO:0000256" key="1">
    <source>
        <dbReference type="SAM" id="Phobius"/>
    </source>
</evidence>